<name>A0A0X3NYJ2_SCHSO</name>
<dbReference type="AlphaFoldDB" id="A0A0X3NYJ2"/>
<reference evidence="2" key="1">
    <citation type="submission" date="2016-01" db="EMBL/GenBank/DDBJ databases">
        <title>Reference transcriptome for the parasite Schistocephalus solidus: insights into the molecular evolution of parasitism.</title>
        <authorList>
            <person name="Hebert F.O."/>
            <person name="Grambauer S."/>
            <person name="Barber I."/>
            <person name="Landry C.R."/>
            <person name="Aubin-Horth N."/>
        </authorList>
    </citation>
    <scope>NUCLEOTIDE SEQUENCE</scope>
</reference>
<proteinExistence type="predicted"/>
<organism evidence="2">
    <name type="scientific">Schistocephalus solidus</name>
    <name type="common">Tapeworm</name>
    <dbReference type="NCBI Taxonomy" id="70667"/>
    <lineage>
        <taxon>Eukaryota</taxon>
        <taxon>Metazoa</taxon>
        <taxon>Spiralia</taxon>
        <taxon>Lophotrochozoa</taxon>
        <taxon>Platyhelminthes</taxon>
        <taxon>Cestoda</taxon>
        <taxon>Eucestoda</taxon>
        <taxon>Diphyllobothriidea</taxon>
        <taxon>Diphyllobothriidae</taxon>
        <taxon>Schistocephalus</taxon>
    </lineage>
</organism>
<gene>
    <name evidence="2" type="ORF">TR105107</name>
</gene>
<evidence type="ECO:0000313" key="2">
    <source>
        <dbReference type="EMBL" id="JAP44695.1"/>
    </source>
</evidence>
<dbReference type="EMBL" id="GEEE01018530">
    <property type="protein sequence ID" value="JAP44695.1"/>
    <property type="molecule type" value="Transcribed_RNA"/>
</dbReference>
<accession>A0A0X3NYJ2</accession>
<evidence type="ECO:0000256" key="1">
    <source>
        <dbReference type="SAM" id="MobiDB-lite"/>
    </source>
</evidence>
<feature type="region of interest" description="Disordered" evidence="1">
    <location>
        <begin position="62"/>
        <end position="85"/>
    </location>
</feature>
<protein>
    <submittedName>
        <fullName evidence="2">Uncharacterized protein</fullName>
    </submittedName>
</protein>
<sequence length="111" mass="12655">MAVNDPEIASPVSSYLIKIYNSLFKGFMEPPLFDVPHKPPHISLVDSRSKFRKILANEAEKERENDRLISTAPTAERAEDSKTKVSYRTCRRNVRSELPCSAQRNPGWHGE</sequence>